<evidence type="ECO:0000313" key="8">
    <source>
        <dbReference type="Proteomes" id="UP000886667"/>
    </source>
</evidence>
<dbReference type="InterPro" id="IPR006685">
    <property type="entry name" value="MscS_channel_2nd"/>
</dbReference>
<evidence type="ECO:0000313" key="7">
    <source>
        <dbReference type="EMBL" id="MCG7944871.1"/>
    </source>
</evidence>
<evidence type="ECO:0000256" key="3">
    <source>
        <dbReference type="ARBA" id="ARBA00022989"/>
    </source>
</evidence>
<feature type="domain" description="Mechanosensitive ion channel MscS" evidence="6">
    <location>
        <begin position="33"/>
        <end position="93"/>
    </location>
</feature>
<evidence type="ECO:0000256" key="1">
    <source>
        <dbReference type="ARBA" id="ARBA00004370"/>
    </source>
</evidence>
<keyword evidence="2 5" id="KW-0812">Transmembrane</keyword>
<sequence length="120" mass="13704">MTELSSQIWSDFGNSFSQVVFYGVVAAMAFFAFRSIASGLLVKMFSEFQPGDQVIIDGEEGIICNVGLFQTKVSIINGKLKWRYIPNSQLFNIRMERVILTEEQLYKKFQQNEDNKNGTD</sequence>
<feature type="transmembrane region" description="Helical" evidence="5">
    <location>
        <begin position="20"/>
        <end position="42"/>
    </location>
</feature>
<dbReference type="Gene3D" id="2.30.30.60">
    <property type="match status" value="1"/>
</dbReference>
<reference evidence="7" key="1">
    <citation type="journal article" date="2021" name="Proc. Natl. Acad. Sci. U.S.A.">
        <title>Global biogeography of chemosynthetic symbionts reveals both localized and globally distributed symbiont groups. .</title>
        <authorList>
            <person name="Osvatic J.T."/>
            <person name="Wilkins L.G.E."/>
            <person name="Leibrecht L."/>
            <person name="Leray M."/>
            <person name="Zauner S."/>
            <person name="Polzin J."/>
            <person name="Camacho Y."/>
            <person name="Gros O."/>
            <person name="van Gils J.A."/>
            <person name="Eisen J.A."/>
            <person name="Petersen J.M."/>
            <person name="Yuen B."/>
        </authorList>
    </citation>
    <scope>NUCLEOTIDE SEQUENCE</scope>
    <source>
        <strain evidence="7">MAGclacostrist064TRANS</strain>
    </source>
</reference>
<dbReference type="Pfam" id="PF00924">
    <property type="entry name" value="MS_channel_2nd"/>
    <property type="match status" value="1"/>
</dbReference>
<keyword evidence="3 5" id="KW-1133">Transmembrane helix</keyword>
<dbReference type="EMBL" id="JAEPCM010000016">
    <property type="protein sequence ID" value="MCG7944871.1"/>
    <property type="molecule type" value="Genomic_DNA"/>
</dbReference>
<organism evidence="7 8">
    <name type="scientific">Candidatus Thiodiazotropha taylori</name>
    <dbReference type="NCBI Taxonomy" id="2792791"/>
    <lineage>
        <taxon>Bacteria</taxon>
        <taxon>Pseudomonadati</taxon>
        <taxon>Pseudomonadota</taxon>
        <taxon>Gammaproteobacteria</taxon>
        <taxon>Chromatiales</taxon>
        <taxon>Sedimenticolaceae</taxon>
        <taxon>Candidatus Thiodiazotropha</taxon>
    </lineage>
</organism>
<evidence type="ECO:0000256" key="2">
    <source>
        <dbReference type="ARBA" id="ARBA00022692"/>
    </source>
</evidence>
<evidence type="ECO:0000259" key="6">
    <source>
        <dbReference type="Pfam" id="PF00924"/>
    </source>
</evidence>
<dbReference type="GO" id="GO:0008381">
    <property type="term" value="F:mechanosensitive monoatomic ion channel activity"/>
    <property type="evidence" value="ECO:0007669"/>
    <property type="project" value="UniProtKB-ARBA"/>
</dbReference>
<dbReference type="AlphaFoldDB" id="A0A9E4N1K2"/>
<dbReference type="GO" id="GO:0016020">
    <property type="term" value="C:membrane"/>
    <property type="evidence" value="ECO:0007669"/>
    <property type="project" value="UniProtKB-SubCell"/>
</dbReference>
<name>A0A9E4N1K2_9GAMM</name>
<keyword evidence="4 5" id="KW-0472">Membrane</keyword>
<dbReference type="InterPro" id="IPR010920">
    <property type="entry name" value="LSM_dom_sf"/>
</dbReference>
<dbReference type="Proteomes" id="UP000886667">
    <property type="component" value="Unassembled WGS sequence"/>
</dbReference>
<evidence type="ECO:0000256" key="5">
    <source>
        <dbReference type="SAM" id="Phobius"/>
    </source>
</evidence>
<proteinExistence type="predicted"/>
<accession>A0A9E4N1K2</accession>
<dbReference type="SUPFAM" id="SSF50182">
    <property type="entry name" value="Sm-like ribonucleoproteins"/>
    <property type="match status" value="1"/>
</dbReference>
<protein>
    <submittedName>
        <fullName evidence="7">Mechanosensitive ion channel</fullName>
    </submittedName>
</protein>
<comment type="caution">
    <text evidence="7">The sequence shown here is derived from an EMBL/GenBank/DDBJ whole genome shotgun (WGS) entry which is preliminary data.</text>
</comment>
<dbReference type="InterPro" id="IPR023408">
    <property type="entry name" value="MscS_beta-dom_sf"/>
</dbReference>
<evidence type="ECO:0000256" key="4">
    <source>
        <dbReference type="ARBA" id="ARBA00023136"/>
    </source>
</evidence>
<comment type="subcellular location">
    <subcellularLocation>
        <location evidence="1">Membrane</location>
    </subcellularLocation>
</comment>
<gene>
    <name evidence="7" type="ORF">JAZ07_00840</name>
</gene>